<accession>A0AAF1K896</accession>
<sequence length="148" mass="16086">MTNPIIYPVRIVKPPLFPILWHFAVACFIGTMITDITYWRTAEMMWANFSAWLLTAGLMVGAVAALVCLVDFFIGRLVGVNRLSAIYVLGNGVALVLAIFNALIHSRDAWTSVVPTGLVLSAATLIVLILGGLLGRTPVYRQDLGVVE</sequence>
<feature type="transmembrane region" description="Helical" evidence="1">
    <location>
        <begin position="110"/>
        <end position="134"/>
    </location>
</feature>
<reference evidence="4" key="2">
    <citation type="journal article" date="2023" name="MicrobiologyOpen">
        <title>Genomics of the tumorigenes clade of the family Rhizobiaceae and description of Rhizobium rhododendri sp. nov.</title>
        <authorList>
            <person name="Kuzmanovic N."/>
            <person name="diCenzo G.C."/>
            <person name="Bunk B."/>
            <person name="Sproeer C."/>
            <person name="Fruehling A."/>
            <person name="Neumann-Schaal M."/>
            <person name="Overmann J."/>
            <person name="Smalla K."/>
        </authorList>
    </citation>
    <scope>NUCLEOTIDE SEQUENCE [LARGE SCALE GENOMIC DNA]</scope>
    <source>
        <strain evidence="4">1078</strain>
    </source>
</reference>
<keyword evidence="1" id="KW-1133">Transmembrane helix</keyword>
<dbReference type="KEGG" id="rtu:PR017_11940"/>
<feature type="transmembrane region" description="Helical" evidence="1">
    <location>
        <begin position="51"/>
        <end position="74"/>
    </location>
</feature>
<evidence type="ECO:0000259" key="2">
    <source>
        <dbReference type="Pfam" id="PF09990"/>
    </source>
</evidence>
<keyword evidence="4" id="KW-1185">Reference proteome</keyword>
<feature type="domain" description="DUF2231" evidence="2">
    <location>
        <begin position="14"/>
        <end position="147"/>
    </location>
</feature>
<dbReference type="InterPro" id="IPR016923">
    <property type="entry name" value="UCP029509"/>
</dbReference>
<feature type="transmembrane region" description="Helical" evidence="1">
    <location>
        <begin position="86"/>
        <end position="104"/>
    </location>
</feature>
<dbReference type="InterPro" id="IPR019251">
    <property type="entry name" value="DUF2231_TM"/>
</dbReference>
<feature type="transmembrane region" description="Helical" evidence="1">
    <location>
        <begin position="20"/>
        <end position="39"/>
    </location>
</feature>
<reference evidence="3 4" key="1">
    <citation type="journal article" date="2018" name="Sci. Rep.">
        <title>Rhizobium tumorigenes sp. nov., a novel plant tumorigenic bacterium isolated from cane gall tumors on thornless blackberry.</title>
        <authorList>
            <person name="Kuzmanovi N."/>
            <person name="Smalla K."/>
            <person name="Gronow S."/>
            <person name="PuBawska J."/>
        </authorList>
    </citation>
    <scope>NUCLEOTIDE SEQUENCE [LARGE SCALE GENOMIC DNA]</scope>
    <source>
        <strain evidence="3 4">1078</strain>
    </source>
</reference>
<proteinExistence type="predicted"/>
<evidence type="ECO:0000256" key="1">
    <source>
        <dbReference type="SAM" id="Phobius"/>
    </source>
</evidence>
<name>A0AAF1K896_9HYPH</name>
<dbReference type="AlphaFoldDB" id="A0AAF1K896"/>
<dbReference type="EMBL" id="CP117255">
    <property type="protein sequence ID" value="WFR94536.1"/>
    <property type="molecule type" value="Genomic_DNA"/>
</dbReference>
<dbReference type="Pfam" id="PF09990">
    <property type="entry name" value="DUF2231"/>
    <property type="match status" value="1"/>
</dbReference>
<evidence type="ECO:0000313" key="3">
    <source>
        <dbReference type="EMBL" id="WFR94536.1"/>
    </source>
</evidence>
<keyword evidence="1" id="KW-0812">Transmembrane</keyword>
<dbReference type="RefSeq" id="WP_111222354.1">
    <property type="nucleotide sequence ID" value="NZ_CP117255.1"/>
</dbReference>
<gene>
    <name evidence="3" type="ORF">PR017_11940</name>
</gene>
<dbReference type="Proteomes" id="UP000249499">
    <property type="component" value="Chromosome"/>
</dbReference>
<protein>
    <submittedName>
        <fullName evidence="3">DUF2231 domain-containing protein</fullName>
    </submittedName>
</protein>
<organism evidence="3 4">
    <name type="scientific">Rhizobium tumorigenes</name>
    <dbReference type="NCBI Taxonomy" id="2041385"/>
    <lineage>
        <taxon>Bacteria</taxon>
        <taxon>Pseudomonadati</taxon>
        <taxon>Pseudomonadota</taxon>
        <taxon>Alphaproteobacteria</taxon>
        <taxon>Hyphomicrobiales</taxon>
        <taxon>Rhizobiaceae</taxon>
        <taxon>Rhizobium/Agrobacterium group</taxon>
        <taxon>Rhizobium</taxon>
    </lineage>
</organism>
<evidence type="ECO:0000313" key="4">
    <source>
        <dbReference type="Proteomes" id="UP000249499"/>
    </source>
</evidence>
<dbReference type="PIRSF" id="PIRSF029509">
    <property type="entry name" value="UCP029509"/>
    <property type="match status" value="1"/>
</dbReference>
<keyword evidence="1" id="KW-0472">Membrane</keyword>